<feature type="region of interest" description="Disordered" evidence="1">
    <location>
        <begin position="1"/>
        <end position="22"/>
    </location>
</feature>
<accession>A0A4Q7U8K3</accession>
<name>A0A4Q7U8K3_PSEST</name>
<evidence type="ECO:0000313" key="2">
    <source>
        <dbReference type="EMBL" id="RZT75516.1"/>
    </source>
</evidence>
<dbReference type="Proteomes" id="UP000291591">
    <property type="component" value="Unassembled WGS sequence"/>
</dbReference>
<sequence>MTSTLQTHLAAPPDHDSGVVDPGQLHCPSCREQVRCAPPQGWPDRAGAAPLFSHPDGTVLCLDQAGRINEPVEIRA</sequence>
<protein>
    <submittedName>
        <fullName evidence="2">Uncharacterized protein</fullName>
    </submittedName>
</protein>
<dbReference type="OrthoDB" id="3578679at2"/>
<dbReference type="EMBL" id="SHKL01000002">
    <property type="protein sequence ID" value="RZT75516.1"/>
    <property type="molecule type" value="Genomic_DNA"/>
</dbReference>
<dbReference type="AlphaFoldDB" id="A0A4Q7U8K3"/>
<reference evidence="2 3" key="1">
    <citation type="submission" date="2019-02" db="EMBL/GenBank/DDBJ databases">
        <title>Sequencing the genomes of 1000 actinobacteria strains.</title>
        <authorList>
            <person name="Klenk H.-P."/>
        </authorList>
    </citation>
    <scope>NUCLEOTIDE SEQUENCE [LARGE SCALE GENOMIC DNA]</scope>
    <source>
        <strain evidence="2 3">DSM 45779</strain>
    </source>
</reference>
<keyword evidence="3" id="KW-1185">Reference proteome</keyword>
<evidence type="ECO:0000313" key="3">
    <source>
        <dbReference type="Proteomes" id="UP000291591"/>
    </source>
</evidence>
<proteinExistence type="predicted"/>
<comment type="caution">
    <text evidence="2">The sequence shown here is derived from an EMBL/GenBank/DDBJ whole genome shotgun (WGS) entry which is preliminary data.</text>
</comment>
<evidence type="ECO:0000256" key="1">
    <source>
        <dbReference type="SAM" id="MobiDB-lite"/>
    </source>
</evidence>
<organism evidence="2 3">
    <name type="scientific">Pseudonocardia sediminis</name>
    <dbReference type="NCBI Taxonomy" id="1397368"/>
    <lineage>
        <taxon>Bacteria</taxon>
        <taxon>Bacillati</taxon>
        <taxon>Actinomycetota</taxon>
        <taxon>Actinomycetes</taxon>
        <taxon>Pseudonocardiales</taxon>
        <taxon>Pseudonocardiaceae</taxon>
        <taxon>Pseudonocardia</taxon>
    </lineage>
</organism>
<dbReference type="RefSeq" id="WP_130295420.1">
    <property type="nucleotide sequence ID" value="NZ_SHKL01000002.1"/>
</dbReference>
<gene>
    <name evidence="2" type="ORF">EV383_6257</name>
</gene>